<evidence type="ECO:0000313" key="2">
    <source>
        <dbReference type="EMBL" id="UNI23050.1"/>
    </source>
</evidence>
<protein>
    <submittedName>
        <fullName evidence="2">Uncharacterized protein</fullName>
    </submittedName>
</protein>
<accession>A0A9Q8QNN1</accession>
<dbReference type="Proteomes" id="UP000829364">
    <property type="component" value="Chromosome 9"/>
</dbReference>
<proteinExistence type="predicted"/>
<keyword evidence="1" id="KW-0732">Signal</keyword>
<name>A0A9Q8QNN1_9HYPO</name>
<evidence type="ECO:0000256" key="1">
    <source>
        <dbReference type="SAM" id="SignalP"/>
    </source>
</evidence>
<sequence>MKHRLAVASLLLLSGGTLGQVMESGHPKPVTSSWSEAFEHCEEYNQIRFGNCDPLTQICIFFDRHVAAKPSTDGTWNIYESGRQAPCAHPDWKCERGACLAGPSPNDDPWCF</sequence>
<organism evidence="2 3">
    <name type="scientific">Purpureocillium takamizusanense</name>
    <dbReference type="NCBI Taxonomy" id="2060973"/>
    <lineage>
        <taxon>Eukaryota</taxon>
        <taxon>Fungi</taxon>
        <taxon>Dikarya</taxon>
        <taxon>Ascomycota</taxon>
        <taxon>Pezizomycotina</taxon>
        <taxon>Sordariomycetes</taxon>
        <taxon>Hypocreomycetidae</taxon>
        <taxon>Hypocreales</taxon>
        <taxon>Ophiocordycipitaceae</taxon>
        <taxon>Purpureocillium</taxon>
    </lineage>
</organism>
<dbReference type="AlphaFoldDB" id="A0A9Q8QNN1"/>
<reference evidence="2" key="1">
    <citation type="submission" date="2021-11" db="EMBL/GenBank/DDBJ databases">
        <title>Purpureocillium_takamizusanense_genome.</title>
        <authorList>
            <person name="Nguyen N.-H."/>
        </authorList>
    </citation>
    <scope>NUCLEOTIDE SEQUENCE</scope>
    <source>
        <strain evidence="2">PT3</strain>
    </source>
</reference>
<dbReference type="GeneID" id="72070838"/>
<feature type="signal peptide" evidence="1">
    <location>
        <begin position="1"/>
        <end position="19"/>
    </location>
</feature>
<feature type="chain" id="PRO_5040310654" evidence="1">
    <location>
        <begin position="20"/>
        <end position="112"/>
    </location>
</feature>
<dbReference type="KEGG" id="ptkz:JDV02_008893"/>
<gene>
    <name evidence="2" type="ORF">JDV02_008893</name>
</gene>
<evidence type="ECO:0000313" key="3">
    <source>
        <dbReference type="Proteomes" id="UP000829364"/>
    </source>
</evidence>
<keyword evidence="3" id="KW-1185">Reference proteome</keyword>
<dbReference type="RefSeq" id="XP_047846531.1">
    <property type="nucleotide sequence ID" value="XM_047990524.1"/>
</dbReference>
<dbReference type="EMBL" id="CP086362">
    <property type="protein sequence ID" value="UNI23050.1"/>
    <property type="molecule type" value="Genomic_DNA"/>
</dbReference>